<evidence type="ECO:0000259" key="5">
    <source>
        <dbReference type="Pfam" id="PF02803"/>
    </source>
</evidence>
<dbReference type="PANTHER" id="PTHR18919">
    <property type="entry name" value="ACETYL-COA C-ACYLTRANSFERASE"/>
    <property type="match status" value="1"/>
</dbReference>
<organism evidence="6 7">
    <name type="scientific">Planotetraspora thailandica</name>
    <dbReference type="NCBI Taxonomy" id="487172"/>
    <lineage>
        <taxon>Bacteria</taxon>
        <taxon>Bacillati</taxon>
        <taxon>Actinomycetota</taxon>
        <taxon>Actinomycetes</taxon>
        <taxon>Streptosporangiales</taxon>
        <taxon>Streptosporangiaceae</taxon>
        <taxon>Planotetraspora</taxon>
    </lineage>
</organism>
<dbReference type="Proteomes" id="UP000605992">
    <property type="component" value="Unassembled WGS sequence"/>
</dbReference>
<dbReference type="InterPro" id="IPR020610">
    <property type="entry name" value="Thiolase_AS"/>
</dbReference>
<dbReference type="PANTHER" id="PTHR18919:SF107">
    <property type="entry name" value="ACETYL-COA ACETYLTRANSFERASE, CYTOSOLIC"/>
    <property type="match status" value="1"/>
</dbReference>
<keyword evidence="4" id="KW-0012">Acyltransferase</keyword>
<comment type="caution">
    <text evidence="6">The sequence shown here is derived from an EMBL/GenBank/DDBJ whole genome shotgun (WGS) entry which is preliminary data.</text>
</comment>
<evidence type="ECO:0000256" key="3">
    <source>
        <dbReference type="ARBA" id="ARBA00022679"/>
    </source>
</evidence>
<gene>
    <name evidence="6" type="ORF">Pth03_82750</name>
</gene>
<dbReference type="EMBL" id="BOOR01000106">
    <property type="protein sequence ID" value="GII59886.1"/>
    <property type="molecule type" value="Genomic_DNA"/>
</dbReference>
<evidence type="ECO:0000256" key="1">
    <source>
        <dbReference type="ARBA" id="ARBA00010982"/>
    </source>
</evidence>
<evidence type="ECO:0000313" key="7">
    <source>
        <dbReference type="Proteomes" id="UP000605992"/>
    </source>
</evidence>
<evidence type="ECO:0000313" key="6">
    <source>
        <dbReference type="EMBL" id="GII59886.1"/>
    </source>
</evidence>
<accession>A0A8J3Y359</accession>
<dbReference type="PROSITE" id="PS00099">
    <property type="entry name" value="THIOLASE_3"/>
    <property type="match status" value="1"/>
</dbReference>
<evidence type="ECO:0000256" key="2">
    <source>
        <dbReference type="ARBA" id="ARBA00012705"/>
    </source>
</evidence>
<evidence type="ECO:0000256" key="4">
    <source>
        <dbReference type="ARBA" id="ARBA00023315"/>
    </source>
</evidence>
<keyword evidence="7" id="KW-1185">Reference proteome</keyword>
<dbReference type="SUPFAM" id="SSF53901">
    <property type="entry name" value="Thiolase-like"/>
    <property type="match status" value="1"/>
</dbReference>
<comment type="similarity">
    <text evidence="1">Belongs to the thiolase-like superfamily. Thiolase family.</text>
</comment>
<protein>
    <recommendedName>
        <fullName evidence="2">acetyl-CoA C-acetyltransferase</fullName>
        <ecNumber evidence="2">2.3.1.9</ecNumber>
    </recommendedName>
</protein>
<proteinExistence type="inferred from homology"/>
<keyword evidence="3" id="KW-0808">Transferase</keyword>
<dbReference type="Gene3D" id="3.40.47.10">
    <property type="match status" value="1"/>
</dbReference>
<dbReference type="Pfam" id="PF02803">
    <property type="entry name" value="Thiolase_C"/>
    <property type="match status" value="1"/>
</dbReference>
<dbReference type="EC" id="2.3.1.9" evidence="2"/>
<dbReference type="InterPro" id="IPR020613">
    <property type="entry name" value="Thiolase_CS"/>
</dbReference>
<reference evidence="6" key="1">
    <citation type="submission" date="2021-01" db="EMBL/GenBank/DDBJ databases">
        <title>Whole genome shotgun sequence of Planotetraspora thailandica NBRC 104271.</title>
        <authorList>
            <person name="Komaki H."/>
            <person name="Tamura T."/>
        </authorList>
    </citation>
    <scope>NUCLEOTIDE SEQUENCE</scope>
    <source>
        <strain evidence="6">NBRC 104271</strain>
    </source>
</reference>
<sequence>MEPGLTGIAQAWAMTKVIKAAGIAPDEIGVWEVHEAFAAQALGVMREVSTQLKGFEVPDDRLNLNGGAVAVGHPFGASGTRHLLTLAISMRERKARYGVLGVCAGSGQGVAVPLENDQA</sequence>
<feature type="domain" description="Thiolase C-terminal" evidence="5">
    <location>
        <begin position="2"/>
        <end position="115"/>
    </location>
</feature>
<name>A0A8J3Y359_9ACTN</name>
<dbReference type="GO" id="GO:0003985">
    <property type="term" value="F:acetyl-CoA C-acetyltransferase activity"/>
    <property type="evidence" value="ECO:0007669"/>
    <property type="project" value="UniProtKB-EC"/>
</dbReference>
<dbReference type="AlphaFoldDB" id="A0A8J3Y359"/>
<dbReference type="InterPro" id="IPR016039">
    <property type="entry name" value="Thiolase-like"/>
</dbReference>
<dbReference type="InterPro" id="IPR020617">
    <property type="entry name" value="Thiolase_C"/>
</dbReference>
<dbReference type="PROSITE" id="PS00737">
    <property type="entry name" value="THIOLASE_2"/>
    <property type="match status" value="1"/>
</dbReference>